<dbReference type="EMBL" id="GG738903">
    <property type="protein sequence ID" value="EFC39030.1"/>
    <property type="molecule type" value="Genomic_DNA"/>
</dbReference>
<sequence length="104" mass="11392">MSMMNAVGVITAGVASAVMPLSVISILIHRSSIFIFCIVVNFSFGPLDNVSEFGHQLANIVKRKSMNKIEIEERDVKANVSTKVVSEIVVEKDETNETIDPNKV</sequence>
<gene>
    <name evidence="1" type="ORF">NAEGRDRAFT_73280</name>
</gene>
<accession>D2VW73</accession>
<dbReference type="AlphaFoldDB" id="D2VW73"/>
<evidence type="ECO:0000313" key="1">
    <source>
        <dbReference type="EMBL" id="EFC39030.1"/>
    </source>
</evidence>
<reference evidence="1 2" key="1">
    <citation type="journal article" date="2010" name="Cell">
        <title>The genome of Naegleria gruberi illuminates early eukaryotic versatility.</title>
        <authorList>
            <person name="Fritz-Laylin L.K."/>
            <person name="Prochnik S.E."/>
            <person name="Ginger M.L."/>
            <person name="Dacks J.B."/>
            <person name="Carpenter M.L."/>
            <person name="Field M.C."/>
            <person name="Kuo A."/>
            <person name="Paredez A."/>
            <person name="Chapman J."/>
            <person name="Pham J."/>
            <person name="Shu S."/>
            <person name="Neupane R."/>
            <person name="Cipriano M."/>
            <person name="Mancuso J."/>
            <person name="Tu H."/>
            <person name="Salamov A."/>
            <person name="Lindquist E."/>
            <person name="Shapiro H."/>
            <person name="Lucas S."/>
            <person name="Grigoriev I.V."/>
            <person name="Cande W.Z."/>
            <person name="Fulton C."/>
            <person name="Rokhsar D.S."/>
            <person name="Dawson S.C."/>
        </authorList>
    </citation>
    <scope>NUCLEOTIDE SEQUENCE [LARGE SCALE GENOMIC DNA]</scope>
    <source>
        <strain evidence="1 2">NEG-M</strain>
    </source>
</reference>
<organism evidence="2">
    <name type="scientific">Naegleria gruberi</name>
    <name type="common">Amoeba</name>
    <dbReference type="NCBI Taxonomy" id="5762"/>
    <lineage>
        <taxon>Eukaryota</taxon>
        <taxon>Discoba</taxon>
        <taxon>Heterolobosea</taxon>
        <taxon>Tetramitia</taxon>
        <taxon>Eutetramitia</taxon>
        <taxon>Vahlkampfiidae</taxon>
        <taxon>Naegleria</taxon>
    </lineage>
</organism>
<dbReference type="RefSeq" id="XP_002671774.1">
    <property type="nucleotide sequence ID" value="XM_002671728.1"/>
</dbReference>
<name>D2VW73_NAEGR</name>
<protein>
    <submittedName>
        <fullName evidence="1">Predicted protein</fullName>
    </submittedName>
</protein>
<evidence type="ECO:0000313" key="2">
    <source>
        <dbReference type="Proteomes" id="UP000006671"/>
    </source>
</evidence>
<keyword evidence="2" id="KW-1185">Reference proteome</keyword>
<dbReference type="GeneID" id="8853991"/>
<dbReference type="InParanoid" id="D2VW73"/>
<proteinExistence type="predicted"/>
<dbReference type="KEGG" id="ngr:NAEGRDRAFT_73280"/>
<dbReference type="Proteomes" id="UP000006671">
    <property type="component" value="Unassembled WGS sequence"/>
</dbReference>
<dbReference type="VEuPathDB" id="AmoebaDB:NAEGRDRAFT_73280"/>